<evidence type="ECO:0008006" key="4">
    <source>
        <dbReference type="Google" id="ProtNLM"/>
    </source>
</evidence>
<protein>
    <recommendedName>
        <fullName evidence="4">Aromatic hydrocarbon degradation protein</fullName>
    </recommendedName>
</protein>
<dbReference type="AlphaFoldDB" id="A0A3D8YFQ0"/>
<evidence type="ECO:0000256" key="1">
    <source>
        <dbReference type="SAM" id="SignalP"/>
    </source>
</evidence>
<comment type="caution">
    <text evidence="2">The sequence shown here is derived from an EMBL/GenBank/DDBJ whole genome shotgun (WGS) entry which is preliminary data.</text>
</comment>
<organism evidence="2 3">
    <name type="scientific">Dyadobacter luteus</name>
    <dbReference type="NCBI Taxonomy" id="2259619"/>
    <lineage>
        <taxon>Bacteria</taxon>
        <taxon>Pseudomonadati</taxon>
        <taxon>Bacteroidota</taxon>
        <taxon>Cytophagia</taxon>
        <taxon>Cytophagales</taxon>
        <taxon>Spirosomataceae</taxon>
        <taxon>Dyadobacter</taxon>
    </lineage>
</organism>
<evidence type="ECO:0000313" key="3">
    <source>
        <dbReference type="Proteomes" id="UP000256373"/>
    </source>
</evidence>
<gene>
    <name evidence="2" type="ORF">DSL64_05855</name>
</gene>
<dbReference type="OrthoDB" id="9765571at2"/>
<accession>A0A3D8YFQ0</accession>
<evidence type="ECO:0000313" key="2">
    <source>
        <dbReference type="EMBL" id="REA63140.1"/>
    </source>
</evidence>
<feature type="chain" id="PRO_5017786306" description="Aromatic hydrocarbon degradation protein" evidence="1">
    <location>
        <begin position="26"/>
        <end position="518"/>
    </location>
</feature>
<keyword evidence="1" id="KW-0732">Signal</keyword>
<sequence>MRTSIAISGCIVGLLSGFNAFSQYAGDAFRYSEINQNGTARFQSLGGNHAAIGGDASSIFGNPAGLGFYNRSEVAITPVYTSVNSKTDYIGDINNTSKGKFNLAGHASAVFTSQPGFQRKWKRSSFGISYSRQQSFRQEYRFTGFNQNSAYLNKVVEDVNRSGATPSQLEADFDPGTSSSGPLAYSIPAAYYQLYLINPSGVNGPPYTAVDNESPLEQVGTYNATGANTQWTLAYGGNYNDKLYVGGSVGINRIRYKYDRVLQDNYVDSPELNWVDQHEGLTVTGVGINATLGIIYKVNPLFQFGGSLTTPTFSSYRETFSQAVEANYVDGQVTGPEGTLITPDYTYIPLAANDFEYRVVSPFRGSLGGTVFIKNDGFITGTVEYVGYAGMRANTSYLDDAGNRDFKEGTIREIKDIYRNTVNVRVGGEYRVGKFRARAGMGYMADPYVDRANIDRSRLLYSLGAGVRGDRFFADLGGTLSTSKSVYTPYTLNNPAFYSSAVISDKTVNVMLTVGAFF</sequence>
<proteinExistence type="predicted"/>
<name>A0A3D8YFQ0_9BACT</name>
<dbReference type="RefSeq" id="WP_115829729.1">
    <property type="nucleotide sequence ID" value="NZ_QNUL01000003.1"/>
</dbReference>
<dbReference type="SUPFAM" id="SSF56935">
    <property type="entry name" value="Porins"/>
    <property type="match status" value="1"/>
</dbReference>
<dbReference type="EMBL" id="QNUL01000003">
    <property type="protein sequence ID" value="REA63140.1"/>
    <property type="molecule type" value="Genomic_DNA"/>
</dbReference>
<reference evidence="2 3" key="1">
    <citation type="submission" date="2018-07" db="EMBL/GenBank/DDBJ databases">
        <title>Dyadobacter roseus sp. nov., isolated from rose rhizosphere soil.</title>
        <authorList>
            <person name="Chen L."/>
        </authorList>
    </citation>
    <scope>NUCLEOTIDE SEQUENCE [LARGE SCALE GENOMIC DNA]</scope>
    <source>
        <strain evidence="2 3">RS19</strain>
    </source>
</reference>
<dbReference type="Gene3D" id="2.40.160.60">
    <property type="entry name" value="Outer membrane protein transport protein (OMPP1/FadL/TodX)"/>
    <property type="match status" value="1"/>
</dbReference>
<keyword evidence="3" id="KW-1185">Reference proteome</keyword>
<feature type="signal peptide" evidence="1">
    <location>
        <begin position="1"/>
        <end position="25"/>
    </location>
</feature>
<dbReference type="Proteomes" id="UP000256373">
    <property type="component" value="Unassembled WGS sequence"/>
</dbReference>